<dbReference type="Proteomes" id="UP001552479">
    <property type="component" value="Unassembled WGS sequence"/>
</dbReference>
<evidence type="ECO:0000313" key="3">
    <source>
        <dbReference type="EMBL" id="MEV4928064.1"/>
    </source>
</evidence>
<protein>
    <submittedName>
        <fullName evidence="3">Uncharacterized protein</fullName>
    </submittedName>
</protein>
<keyword evidence="4" id="KW-1185">Reference proteome</keyword>
<dbReference type="EMBL" id="JBFASG010000073">
    <property type="protein sequence ID" value="MEV4928064.1"/>
    <property type="molecule type" value="Genomic_DNA"/>
</dbReference>
<reference evidence="3 4" key="1">
    <citation type="submission" date="2024-06" db="EMBL/GenBank/DDBJ databases">
        <title>The Natural Products Discovery Center: Release of the First 8490 Sequenced Strains for Exploring Actinobacteria Biosynthetic Diversity.</title>
        <authorList>
            <person name="Kalkreuter E."/>
            <person name="Kautsar S.A."/>
            <person name="Yang D."/>
            <person name="Bader C.D."/>
            <person name="Teijaro C.N."/>
            <person name="Fluegel L."/>
            <person name="Davis C.M."/>
            <person name="Simpson J.R."/>
            <person name="Lauterbach L."/>
            <person name="Steele A.D."/>
            <person name="Gui C."/>
            <person name="Meng S."/>
            <person name="Li G."/>
            <person name="Viehrig K."/>
            <person name="Ye F."/>
            <person name="Su P."/>
            <person name="Kiefer A.F."/>
            <person name="Nichols A."/>
            <person name="Cepeda A.J."/>
            <person name="Yan W."/>
            <person name="Fan B."/>
            <person name="Jiang Y."/>
            <person name="Adhikari A."/>
            <person name="Zheng C.-J."/>
            <person name="Schuster L."/>
            <person name="Cowan T.M."/>
            <person name="Smanski M.J."/>
            <person name="Chevrette M.G."/>
            <person name="De Carvalho L.P.S."/>
            <person name="Shen B."/>
        </authorList>
    </citation>
    <scope>NUCLEOTIDE SEQUENCE [LARGE SCALE GENOMIC DNA]</scope>
    <source>
        <strain evidence="3 4">NPDC053791</strain>
    </source>
</reference>
<dbReference type="SUPFAM" id="SSF52540">
    <property type="entry name" value="P-loop containing nucleoside triphosphate hydrolases"/>
    <property type="match status" value="1"/>
</dbReference>
<evidence type="ECO:0000256" key="2">
    <source>
        <dbReference type="SAM" id="Phobius"/>
    </source>
</evidence>
<keyword evidence="2" id="KW-1133">Transmembrane helix</keyword>
<feature type="transmembrane region" description="Helical" evidence="2">
    <location>
        <begin position="24"/>
        <end position="42"/>
    </location>
</feature>
<dbReference type="InterPro" id="IPR027417">
    <property type="entry name" value="P-loop_NTPase"/>
</dbReference>
<sequence>MQSLAAIAAEQTILGSVYEENGRFLMRILAVAAVLVAIGFISKHLPKEAREQAGKGLGAVLGWALRLAGRVVAGREITGRRASTAGAFRSGHYPDAVQFSAATRRHQAAVLAAEAAYGPDADWEGLRGRVREWRDRAADAVLRGRQAPAWARHAGRIAGVAGMRLGAVLRAVGATLQGVQLGVTSWGRWPYAARAAARLWVAAIAWLLWQGDSRAWWVLAGGVVAGLAVAATGPMAAGWWHPRPINDRERYAFGLFGGVAPVLRLDTVGDEERPPVRMRDVLEFPEDLAADGAVITLLLPMEWQGTELQREQLAYAIERRIPGEWDANYQLYGDQHWVQWTRRPAPEADPVLPGLVSWIPSDNPRRVMVGQTHQGPYYVDMGSATPHWGVSGGTGDGKTTGLLIPVVHARMHGALVDCITLKTNAFEDIEGESGIRVHKSGRTAVAAIAEFFVSMKAAEAARGTTSERHLRPRYLVIDEFGSFVLAAKLWWKYGIGGKGVVPFEAWFHMILMQGRSSDHRIIVGAHTFSREMFGSSEVRDLVGTKAIMGPYSDSKWLVTFGYAEKIEYDFSVKGRGAIGITGQPDIEEIQFAYITPEARGYLKKCEDAPEWFDRGEMAPWITADVLAEAEREVAVAAFLPGGEYMVDDNDDAHAGTPHNPRSEVSSGAGVTPGVTLEKDGQDHGQEQGQAPAGAAAPAPEAPPVYSLSEACARGILPIKYGTARNKKSKAQKAGLYFPEGVTAAGVTYYTEQELREWWEADQGASRTA</sequence>
<evidence type="ECO:0000313" key="4">
    <source>
        <dbReference type="Proteomes" id="UP001552479"/>
    </source>
</evidence>
<dbReference type="Gene3D" id="3.40.50.300">
    <property type="entry name" value="P-loop containing nucleotide triphosphate hydrolases"/>
    <property type="match status" value="1"/>
</dbReference>
<feature type="transmembrane region" description="Helical" evidence="2">
    <location>
        <begin position="215"/>
        <end position="240"/>
    </location>
</feature>
<dbReference type="RefSeq" id="WP_366091049.1">
    <property type="nucleotide sequence ID" value="NZ_JBFASG010000073.1"/>
</dbReference>
<keyword evidence="2" id="KW-0472">Membrane</keyword>
<comment type="caution">
    <text evidence="3">The sequence shown here is derived from an EMBL/GenBank/DDBJ whole genome shotgun (WGS) entry which is preliminary data.</text>
</comment>
<keyword evidence="2" id="KW-0812">Transmembrane</keyword>
<evidence type="ECO:0000256" key="1">
    <source>
        <dbReference type="SAM" id="MobiDB-lite"/>
    </source>
</evidence>
<name>A0ABV3J601_9ACTN</name>
<gene>
    <name evidence="3" type="ORF">AB0L03_35545</name>
</gene>
<proteinExistence type="predicted"/>
<feature type="compositionally biased region" description="Low complexity" evidence="1">
    <location>
        <begin position="686"/>
        <end position="698"/>
    </location>
</feature>
<accession>A0ABV3J601</accession>
<feature type="compositionally biased region" description="Basic and acidic residues" evidence="1">
    <location>
        <begin position="676"/>
        <end position="685"/>
    </location>
</feature>
<feature type="region of interest" description="Disordered" evidence="1">
    <location>
        <begin position="647"/>
        <end position="701"/>
    </location>
</feature>
<organism evidence="3 4">
    <name type="scientific">Streptomyces roseoverticillatus</name>
    <dbReference type="NCBI Taxonomy" id="66429"/>
    <lineage>
        <taxon>Bacteria</taxon>
        <taxon>Bacillati</taxon>
        <taxon>Actinomycetota</taxon>
        <taxon>Actinomycetes</taxon>
        <taxon>Kitasatosporales</taxon>
        <taxon>Streptomycetaceae</taxon>
        <taxon>Streptomyces</taxon>
    </lineage>
</organism>